<protein>
    <recommendedName>
        <fullName evidence="2">Right handed beta helix domain-containing protein</fullName>
    </recommendedName>
</protein>
<dbReference type="InterPro" id="IPR014867">
    <property type="entry name" value="Spore_coat_CotH_CotH2/3/7"/>
</dbReference>
<dbReference type="EMBL" id="MHRA01000047">
    <property type="protein sequence ID" value="OHA14525.1"/>
    <property type="molecule type" value="Genomic_DNA"/>
</dbReference>
<keyword evidence="1" id="KW-0472">Membrane</keyword>
<dbReference type="Proteomes" id="UP000178116">
    <property type="component" value="Unassembled WGS sequence"/>
</dbReference>
<dbReference type="Pfam" id="PF08757">
    <property type="entry name" value="CotH"/>
    <property type="match status" value="1"/>
</dbReference>
<dbReference type="Pfam" id="PF13229">
    <property type="entry name" value="Beta_helix"/>
    <property type="match status" value="1"/>
</dbReference>
<proteinExistence type="predicted"/>
<organism evidence="3 4">
    <name type="scientific">Candidatus Tagabacteria bacterium RIFCSPLOWO2_01_FULL_42_9</name>
    <dbReference type="NCBI Taxonomy" id="1802296"/>
    <lineage>
        <taxon>Bacteria</taxon>
        <taxon>Candidatus Tagaibacteriota</taxon>
    </lineage>
</organism>
<evidence type="ECO:0000313" key="3">
    <source>
        <dbReference type="EMBL" id="OHA14525.1"/>
    </source>
</evidence>
<comment type="caution">
    <text evidence="3">The sequence shown here is derived from an EMBL/GenBank/DDBJ whole genome shotgun (WGS) entry which is preliminary data.</text>
</comment>
<dbReference type="InterPro" id="IPR011050">
    <property type="entry name" value="Pectin_lyase_fold/virulence"/>
</dbReference>
<keyword evidence="1" id="KW-1133">Transmembrane helix</keyword>
<reference evidence="3 4" key="1">
    <citation type="journal article" date="2016" name="Nat. Commun.">
        <title>Thousands of microbial genomes shed light on interconnected biogeochemical processes in an aquifer system.</title>
        <authorList>
            <person name="Anantharaman K."/>
            <person name="Brown C.T."/>
            <person name="Hug L.A."/>
            <person name="Sharon I."/>
            <person name="Castelle C.J."/>
            <person name="Probst A.J."/>
            <person name="Thomas B.C."/>
            <person name="Singh A."/>
            <person name="Wilkins M.J."/>
            <person name="Karaoz U."/>
            <person name="Brodie E.L."/>
            <person name="Williams K.H."/>
            <person name="Hubbard S.S."/>
            <person name="Banfield J.F."/>
        </authorList>
    </citation>
    <scope>NUCLEOTIDE SEQUENCE [LARGE SCALE GENOMIC DNA]</scope>
</reference>
<evidence type="ECO:0000313" key="4">
    <source>
        <dbReference type="Proteomes" id="UP000178116"/>
    </source>
</evidence>
<dbReference type="Gene3D" id="2.160.20.10">
    <property type="entry name" value="Single-stranded right-handed beta-helix, Pectin lyase-like"/>
    <property type="match status" value="1"/>
</dbReference>
<evidence type="ECO:0000256" key="1">
    <source>
        <dbReference type="SAM" id="Phobius"/>
    </source>
</evidence>
<evidence type="ECO:0000259" key="2">
    <source>
        <dbReference type="Pfam" id="PF13229"/>
    </source>
</evidence>
<gene>
    <name evidence="3" type="ORF">A3A10_02600</name>
</gene>
<dbReference type="InterPro" id="IPR039448">
    <property type="entry name" value="Beta_helix"/>
</dbReference>
<dbReference type="InterPro" id="IPR012334">
    <property type="entry name" value="Pectin_lyas_fold"/>
</dbReference>
<feature type="transmembrane region" description="Helical" evidence="1">
    <location>
        <begin position="29"/>
        <end position="50"/>
    </location>
</feature>
<keyword evidence="1" id="KW-0812">Transmembrane</keyword>
<feature type="domain" description="Right handed beta helix" evidence="2">
    <location>
        <begin position="674"/>
        <end position="820"/>
    </location>
</feature>
<sequence length="837" mass="95908">MLIKEKRLEYPLVKFLIAWFLRFFGKKRIVLLALLFFAVFIFGGLSYRFLVNSGTADKIIKPMISRGYQWPLNYFKGIFFSEVEKITIDVNFDDYQKILRKRDEALRQHLLVNSDEDYVPAVITHNNKKFSADIRLKGDATDHIIGDKWSFRIKTKGSDALFGMTRFSIQDPERRNYLYERLFHQFLKKEGVSYLRYDFIDVTLNGKHLGIYALEEFFSEQTLANNRLPKGPILKFNEDFFFALVLRTHGTDAHVEDPRDEIYVSNPIDAFESSKIQSDSILFSQFQTAKNLLEALRSGVLTTSQVFNIEKLAKFYAIVDLTNAWHSTGWTNTRLYYNPATSLLEPIGYDAFTGEIDPITYLMGYSKPKDFEDSIYDLRYTLFKDMEFFEEYIKQLQRISQSGYLEEFLDEIDKELKNSLYTIWRDNPMYSFSTNVIYQNREYIRNALNPLVGIRAYLKVSAPKIIVEVANIQPLPVVFQGEILPGRIPNTPLVFQDFELQELPKVLNYRILGISTVYNAEVIPWTALDLNEIEQIKKRRTPNYYSFDFLSVDYTEKTILIRPGNWNLVQDLIIPEGFTLIAGAWTQINLKNSSRIISYSPLNFVGSEESPIKITSSDKTGKGILVLASGKRSYLKNVIISNSLVTFYESPIFISRSQFLGNTSDDDTVHILRSEFEISDSLFKDNFSDGLDVDFGQGKIVRTSFINVGGDALDFSGSNINIEDVYIKNAGDKGISAGEDSQIEIENLEITDSNICLAAKDLSELTADDVTIDNCKTVGITVFQKKPEFGPGMVIITNLQIKNTSPEFLVEKGSSLKVDGKDIKAEEINLKDKFYNQ</sequence>
<dbReference type="AlphaFoldDB" id="A0A1G2LS99"/>
<name>A0A1G2LS99_9BACT</name>
<accession>A0A1G2LS99</accession>
<dbReference type="SUPFAM" id="SSF51126">
    <property type="entry name" value="Pectin lyase-like"/>
    <property type="match status" value="1"/>
</dbReference>